<protein>
    <recommendedName>
        <fullName evidence="3">YHS domain-containing protein</fullName>
    </recommendedName>
</protein>
<sequence length="240" mass="25561">MRTNSPKLLCAFLLVGCVGSVGSAATPPGGRREAQAALKPYGSLVGKWRGSGMPERGKVKGAWREEATWAWKLSADDAALEATIDKGKYLKSVVLHAGPKPQTYTLVATLADGTSRTYQGVANARKALVLAAEGPGTGVRRITLTLLHESRLLLKLEMQDPDNGTFYQLGEVGYTRDGIAFAAGESGPICIVTEGRGTMAVSYKGKTYHVCCSGCRDLFKENPEAVLAEAADREKAKAKE</sequence>
<organism evidence="2">
    <name type="scientific">Singulisphaera sp. Ch08</name>
    <dbReference type="NCBI Taxonomy" id="3120278"/>
    <lineage>
        <taxon>Bacteria</taxon>
        <taxon>Pseudomonadati</taxon>
        <taxon>Planctomycetota</taxon>
        <taxon>Planctomycetia</taxon>
        <taxon>Isosphaerales</taxon>
        <taxon>Isosphaeraceae</taxon>
        <taxon>Singulisphaera</taxon>
    </lineage>
</organism>
<accession>A0AAU7CAG7</accession>
<dbReference type="Gene3D" id="1.10.620.20">
    <property type="entry name" value="Ribonucleotide Reductase, subunit A"/>
    <property type="match status" value="1"/>
</dbReference>
<feature type="signal peptide" evidence="1">
    <location>
        <begin position="1"/>
        <end position="23"/>
    </location>
</feature>
<name>A0AAU7CAG7_9BACT</name>
<dbReference type="GO" id="GO:0016491">
    <property type="term" value="F:oxidoreductase activity"/>
    <property type="evidence" value="ECO:0007669"/>
    <property type="project" value="InterPro"/>
</dbReference>
<dbReference type="InterPro" id="IPR012348">
    <property type="entry name" value="RNR-like"/>
</dbReference>
<dbReference type="RefSeq" id="WP_406695209.1">
    <property type="nucleotide sequence ID" value="NZ_CP155447.1"/>
</dbReference>
<evidence type="ECO:0000313" key="2">
    <source>
        <dbReference type="EMBL" id="XBH02467.1"/>
    </source>
</evidence>
<gene>
    <name evidence="2" type="ORF">V5E97_29650</name>
</gene>
<feature type="chain" id="PRO_5043750308" description="YHS domain-containing protein" evidence="1">
    <location>
        <begin position="24"/>
        <end position="240"/>
    </location>
</feature>
<keyword evidence="1" id="KW-0732">Signal</keyword>
<evidence type="ECO:0000256" key="1">
    <source>
        <dbReference type="SAM" id="SignalP"/>
    </source>
</evidence>
<dbReference type="EMBL" id="CP155447">
    <property type="protein sequence ID" value="XBH02467.1"/>
    <property type="molecule type" value="Genomic_DNA"/>
</dbReference>
<dbReference type="AlphaFoldDB" id="A0AAU7CAG7"/>
<proteinExistence type="predicted"/>
<evidence type="ECO:0008006" key="3">
    <source>
        <dbReference type="Google" id="ProtNLM"/>
    </source>
</evidence>
<reference evidence="2" key="1">
    <citation type="submission" date="2024-05" db="EMBL/GenBank/DDBJ databases">
        <title>Planctomycetes of the genus Singulisphaera possess chitinolytic capabilities.</title>
        <authorList>
            <person name="Ivanova A."/>
        </authorList>
    </citation>
    <scope>NUCLEOTIDE SEQUENCE</scope>
    <source>
        <strain evidence="2">Ch08T</strain>
    </source>
</reference>